<dbReference type="Proteomes" id="UP000268093">
    <property type="component" value="Unassembled WGS sequence"/>
</dbReference>
<accession>A0A433CX56</accession>
<reference evidence="2 3" key="1">
    <citation type="journal article" date="2018" name="New Phytol.">
        <title>Phylogenomics of Endogonaceae and evolution of mycorrhizas within Mucoromycota.</title>
        <authorList>
            <person name="Chang Y."/>
            <person name="Desiro A."/>
            <person name="Na H."/>
            <person name="Sandor L."/>
            <person name="Lipzen A."/>
            <person name="Clum A."/>
            <person name="Barry K."/>
            <person name="Grigoriev I.V."/>
            <person name="Martin F.M."/>
            <person name="Stajich J.E."/>
            <person name="Smith M.E."/>
            <person name="Bonito G."/>
            <person name="Spatafora J.W."/>
        </authorList>
    </citation>
    <scope>NUCLEOTIDE SEQUENCE [LARGE SCALE GENOMIC DNA]</scope>
    <source>
        <strain evidence="2 3">GMNB39</strain>
    </source>
</reference>
<organism evidence="2 3">
    <name type="scientific">Jimgerdemannia flammicorona</name>
    <dbReference type="NCBI Taxonomy" id="994334"/>
    <lineage>
        <taxon>Eukaryota</taxon>
        <taxon>Fungi</taxon>
        <taxon>Fungi incertae sedis</taxon>
        <taxon>Mucoromycota</taxon>
        <taxon>Mucoromycotina</taxon>
        <taxon>Endogonomycetes</taxon>
        <taxon>Endogonales</taxon>
        <taxon>Endogonaceae</taxon>
        <taxon>Jimgerdemannia</taxon>
    </lineage>
</organism>
<dbReference type="PANTHER" id="PTHR36050:SF1">
    <property type="entry name" value="O-FUCOSYLTRANSFERASE 30"/>
    <property type="match status" value="1"/>
</dbReference>
<dbReference type="PANTHER" id="PTHR36050">
    <property type="entry name" value="O-FUCOSYLTRANSFERASE 30"/>
    <property type="match status" value="1"/>
</dbReference>
<dbReference type="AlphaFoldDB" id="A0A433CX56"/>
<dbReference type="Gene3D" id="3.40.50.11350">
    <property type="match status" value="1"/>
</dbReference>
<feature type="compositionally biased region" description="Acidic residues" evidence="1">
    <location>
        <begin position="83"/>
        <end position="98"/>
    </location>
</feature>
<evidence type="ECO:0008006" key="4">
    <source>
        <dbReference type="Google" id="ProtNLM"/>
    </source>
</evidence>
<proteinExistence type="predicted"/>
<keyword evidence="3" id="KW-1185">Reference proteome</keyword>
<comment type="caution">
    <text evidence="2">The sequence shown here is derived from an EMBL/GenBank/DDBJ whole genome shotgun (WGS) entry which is preliminary data.</text>
</comment>
<evidence type="ECO:0000313" key="3">
    <source>
        <dbReference type="Proteomes" id="UP000268093"/>
    </source>
</evidence>
<dbReference type="CDD" id="cd11296">
    <property type="entry name" value="O-FucT_like"/>
    <property type="match status" value="1"/>
</dbReference>
<protein>
    <recommendedName>
        <fullName evidence="4">GDP-fucose protein O-fucosyltransferase-domain-containing protein</fullName>
    </recommendedName>
</protein>
<name>A0A433CX56_9FUNG</name>
<feature type="region of interest" description="Disordered" evidence="1">
    <location>
        <begin position="72"/>
        <end position="117"/>
    </location>
</feature>
<sequence length="537" mass="60691">MSILGTLSTFSSRRKLLVAIALSAFILTTLLFRDSTCPDGIECWNSSFWITDIDPPMSPSHDLQKPIVQQEETDNNVFGDVDPGLDGDDDSSVEEMEDSLPPAEDKAPIEEEDVQETPTSAETKYLTFLPHSGFHNQRIAAQNAFYLAHLLNRTLLLPPAMIGKVFGWRPYDTLLKWHLLHSKAGHDECAKFADLPADEQKAVGVSTVCDTMNGYTYVRWDLLYNLSELGAKIPFIPRDYFTDEYLQTEFDISTQQTWYFKDTFQYDAMIFDTNVDPDPASHDLEKYHSLLRVPDLAARPEKLIHLGSLFGSSRMVASTKERRTLRGWINSQFIFSNRQLIDTVDHVVETLGGPRSYVSLHARVGDGAFERNRDKVLTQLWADFSKKFPPLPGPPAAQVTPAQCLDPATRPLAVQNGSLPFIFMATDDRNPRAAKYFSKFYEAYPCIFTLADVLDYPSSPLAELKNPVDGLKMGKFMIPFLDGMVASRASDFTTSIWSTFSMYIRFIHKDFTKKWEAQKKASGRRDMRMEAGMEGAD</sequence>
<dbReference type="OrthoDB" id="1882547at2759"/>
<dbReference type="EMBL" id="RBNI01011542">
    <property type="protein sequence ID" value="RUP43174.1"/>
    <property type="molecule type" value="Genomic_DNA"/>
</dbReference>
<evidence type="ECO:0000313" key="2">
    <source>
        <dbReference type="EMBL" id="RUP43174.1"/>
    </source>
</evidence>
<gene>
    <name evidence="2" type="ORF">BC936DRAFT_137516</name>
</gene>
<evidence type="ECO:0000256" key="1">
    <source>
        <dbReference type="SAM" id="MobiDB-lite"/>
    </source>
</evidence>